<protein>
    <submittedName>
        <fullName evidence="2">Cupin domain-containing protein</fullName>
    </submittedName>
</protein>
<dbReference type="SUPFAM" id="SSF51182">
    <property type="entry name" value="RmlC-like cupins"/>
    <property type="match status" value="1"/>
</dbReference>
<dbReference type="EMBL" id="RZIJ01000009">
    <property type="protein sequence ID" value="RUQ70791.1"/>
    <property type="molecule type" value="Genomic_DNA"/>
</dbReference>
<dbReference type="Proteomes" id="UP000280346">
    <property type="component" value="Unassembled WGS sequence"/>
</dbReference>
<name>A0A433J8W4_9PROT</name>
<keyword evidence="3" id="KW-1185">Reference proteome</keyword>
<reference evidence="2 3" key="1">
    <citation type="submission" date="2018-12" db="EMBL/GenBank/DDBJ databases">
        <authorList>
            <person name="Yang Y."/>
        </authorList>
    </citation>
    <scope>NUCLEOTIDE SEQUENCE [LARGE SCALE GENOMIC DNA]</scope>
    <source>
        <strain evidence="2 3">GSF71</strain>
    </source>
</reference>
<dbReference type="InterPro" id="IPR011051">
    <property type="entry name" value="RmlC_Cupin_sf"/>
</dbReference>
<dbReference type="InterPro" id="IPR013096">
    <property type="entry name" value="Cupin_2"/>
</dbReference>
<dbReference type="OrthoDB" id="9811153at2"/>
<evidence type="ECO:0000313" key="3">
    <source>
        <dbReference type="Proteomes" id="UP000280346"/>
    </source>
</evidence>
<proteinExistence type="predicted"/>
<dbReference type="Gene3D" id="2.60.120.10">
    <property type="entry name" value="Jelly Rolls"/>
    <property type="match status" value="1"/>
</dbReference>
<organism evidence="2 3">
    <name type="scientific">Azospirillum doebereinerae</name>
    <dbReference type="NCBI Taxonomy" id="92933"/>
    <lineage>
        <taxon>Bacteria</taxon>
        <taxon>Pseudomonadati</taxon>
        <taxon>Pseudomonadota</taxon>
        <taxon>Alphaproteobacteria</taxon>
        <taxon>Rhodospirillales</taxon>
        <taxon>Azospirillaceae</taxon>
        <taxon>Azospirillum</taxon>
    </lineage>
</organism>
<feature type="domain" description="Cupin type-2" evidence="1">
    <location>
        <begin position="35"/>
        <end position="93"/>
    </location>
</feature>
<gene>
    <name evidence="2" type="ORF">EJ913_13595</name>
</gene>
<evidence type="ECO:0000259" key="1">
    <source>
        <dbReference type="Pfam" id="PF07883"/>
    </source>
</evidence>
<dbReference type="RefSeq" id="WP_126998672.1">
    <property type="nucleotide sequence ID" value="NZ_JBNPXW010000008.1"/>
</dbReference>
<sequence length="109" mass="11994">MPRTELFIWHDLPAAEANGAQRREIVGAGASLKQVVIKAGTVSPRHSHDHEQFLLVLEGLARLTTESGTVELRPGMVVCFDPEAWHAAEFVRDTVLVEVNLRGSEVIPD</sequence>
<dbReference type="Pfam" id="PF07883">
    <property type="entry name" value="Cupin_2"/>
    <property type="match status" value="1"/>
</dbReference>
<dbReference type="AlphaFoldDB" id="A0A433J8W4"/>
<dbReference type="InterPro" id="IPR014710">
    <property type="entry name" value="RmlC-like_jellyroll"/>
</dbReference>
<accession>A0A433J8W4</accession>
<comment type="caution">
    <text evidence="2">The sequence shown here is derived from an EMBL/GenBank/DDBJ whole genome shotgun (WGS) entry which is preliminary data.</text>
</comment>
<evidence type="ECO:0000313" key="2">
    <source>
        <dbReference type="EMBL" id="RUQ70791.1"/>
    </source>
</evidence>